<dbReference type="Gene3D" id="1.10.260.40">
    <property type="entry name" value="lambda repressor-like DNA-binding domains"/>
    <property type="match status" value="1"/>
</dbReference>
<accession>A0A1E5Q4F4</accession>
<dbReference type="SUPFAM" id="SSF47413">
    <property type="entry name" value="lambda repressor-like DNA-binding domains"/>
    <property type="match status" value="1"/>
</dbReference>
<comment type="caution">
    <text evidence="2">The sequence shown here is derived from an EMBL/GenBank/DDBJ whole genome shotgun (WGS) entry which is preliminary data.</text>
</comment>
<sequence>MARTRQNTTRYISSFEHGLTVEIAGKIKDFPSIGDYIEACLVTWPGDYKSRSDVAVALGITPQSLSMWMNGVRFPTDENMVKLAHILETDADAALMHLNIWRTRGEAQNAYIRMAKKIGAVAAAIFGLYILTNPSTAHAAPIALEQIGHSLTWARETVYIMENYVIYFISICYVDYV</sequence>
<keyword evidence="3" id="KW-1185">Reference proteome</keyword>
<dbReference type="OrthoDB" id="9794834at2"/>
<dbReference type="AlphaFoldDB" id="A0A1E5Q4F4"/>
<gene>
    <name evidence="2" type="ORF">BEN30_00805</name>
</gene>
<reference evidence="3" key="1">
    <citation type="submission" date="2016-07" db="EMBL/GenBank/DDBJ databases">
        <authorList>
            <person name="Florea S."/>
            <person name="Webb J.S."/>
            <person name="Jaromczyk J."/>
            <person name="Schardl C.L."/>
        </authorList>
    </citation>
    <scope>NUCLEOTIDE SEQUENCE [LARGE SCALE GENOMIC DNA]</scope>
    <source>
        <strain evidence="3">MV-1</strain>
    </source>
</reference>
<evidence type="ECO:0000259" key="1">
    <source>
        <dbReference type="PROSITE" id="PS50943"/>
    </source>
</evidence>
<dbReference type="RefSeq" id="WP_069959166.1">
    <property type="nucleotide sequence ID" value="NZ_MCGG01000067.1"/>
</dbReference>
<dbReference type="Proteomes" id="UP000095347">
    <property type="component" value="Unassembled WGS sequence"/>
</dbReference>
<proteinExistence type="predicted"/>
<organism evidence="2 3">
    <name type="scientific">Magnetovibrio blakemorei</name>
    <dbReference type="NCBI Taxonomy" id="28181"/>
    <lineage>
        <taxon>Bacteria</taxon>
        <taxon>Pseudomonadati</taxon>
        <taxon>Pseudomonadota</taxon>
        <taxon>Alphaproteobacteria</taxon>
        <taxon>Rhodospirillales</taxon>
        <taxon>Magnetovibrionaceae</taxon>
        <taxon>Magnetovibrio</taxon>
    </lineage>
</organism>
<protein>
    <recommendedName>
        <fullName evidence="1">HTH cro/C1-type domain-containing protein</fullName>
    </recommendedName>
</protein>
<dbReference type="PROSITE" id="PS50943">
    <property type="entry name" value="HTH_CROC1"/>
    <property type="match status" value="1"/>
</dbReference>
<name>A0A1E5Q4F4_9PROT</name>
<dbReference type="InterPro" id="IPR001387">
    <property type="entry name" value="Cro/C1-type_HTH"/>
</dbReference>
<dbReference type="Pfam" id="PF01381">
    <property type="entry name" value="HTH_3"/>
    <property type="match status" value="1"/>
</dbReference>
<dbReference type="CDD" id="cd00093">
    <property type="entry name" value="HTH_XRE"/>
    <property type="match status" value="1"/>
</dbReference>
<evidence type="ECO:0000313" key="3">
    <source>
        <dbReference type="Proteomes" id="UP000095347"/>
    </source>
</evidence>
<dbReference type="SMART" id="SM00530">
    <property type="entry name" value="HTH_XRE"/>
    <property type="match status" value="1"/>
</dbReference>
<dbReference type="GO" id="GO:0003677">
    <property type="term" value="F:DNA binding"/>
    <property type="evidence" value="ECO:0007669"/>
    <property type="project" value="InterPro"/>
</dbReference>
<dbReference type="EMBL" id="MCGG01000067">
    <property type="protein sequence ID" value="OEJ64664.1"/>
    <property type="molecule type" value="Genomic_DNA"/>
</dbReference>
<evidence type="ECO:0000313" key="2">
    <source>
        <dbReference type="EMBL" id="OEJ64664.1"/>
    </source>
</evidence>
<dbReference type="InterPro" id="IPR010982">
    <property type="entry name" value="Lambda_DNA-bd_dom_sf"/>
</dbReference>
<feature type="domain" description="HTH cro/C1-type" evidence="1">
    <location>
        <begin position="50"/>
        <end position="94"/>
    </location>
</feature>